<dbReference type="GO" id="GO:0005829">
    <property type="term" value="C:cytosol"/>
    <property type="evidence" value="ECO:0007669"/>
    <property type="project" value="TreeGrafter"/>
</dbReference>
<dbReference type="RefSeq" id="WP_090172180.1">
    <property type="nucleotide sequence ID" value="NZ_FOFB01000028.1"/>
</dbReference>
<keyword evidence="9" id="KW-0479">Metal-binding</keyword>
<evidence type="ECO:0000256" key="10">
    <source>
        <dbReference type="PIRSR" id="PIRSR604385-3"/>
    </source>
</evidence>
<evidence type="ECO:0000313" key="13">
    <source>
        <dbReference type="Proteomes" id="UP000199021"/>
    </source>
</evidence>
<dbReference type="FunCoup" id="A0A1H9MBX5">
    <property type="interactions" value="369"/>
</dbReference>
<reference evidence="13" key="1">
    <citation type="submission" date="2016-10" db="EMBL/GenBank/DDBJ databases">
        <authorList>
            <person name="Varghese N."/>
            <person name="Submissions S."/>
        </authorList>
    </citation>
    <scope>NUCLEOTIDE SEQUENCE [LARGE SCALE GENOMIC DNA]</scope>
    <source>
        <strain evidence="13">DSM 24740</strain>
    </source>
</reference>
<dbReference type="InterPro" id="IPR015797">
    <property type="entry name" value="NUDIX_hydrolase-like_dom_sf"/>
</dbReference>
<feature type="binding site" evidence="9">
    <location>
        <position position="101"/>
    </location>
    <ligand>
        <name>Mg(2+)</name>
        <dbReference type="ChEBI" id="CHEBI:18420"/>
        <label>1</label>
    </ligand>
</feature>
<comment type="subunit">
    <text evidence="4">Homodimer.</text>
</comment>
<dbReference type="GO" id="GO:0006753">
    <property type="term" value="P:nucleoside phosphate metabolic process"/>
    <property type="evidence" value="ECO:0007669"/>
    <property type="project" value="TreeGrafter"/>
</dbReference>
<dbReference type="InParanoid" id="A0A1H9MBX5"/>
<keyword evidence="6" id="KW-0378">Hydrolase</keyword>
<evidence type="ECO:0000256" key="4">
    <source>
        <dbReference type="ARBA" id="ARBA00011738"/>
    </source>
</evidence>
<comment type="cofactor">
    <cofactor evidence="2 9">
        <name>Mg(2+)</name>
        <dbReference type="ChEBI" id="CHEBI:18420"/>
    </cofactor>
</comment>
<dbReference type="NCBIfam" id="NF011585">
    <property type="entry name" value="PRK15009.1"/>
    <property type="match status" value="1"/>
</dbReference>
<dbReference type="PANTHER" id="PTHR11839:SF18">
    <property type="entry name" value="NUDIX HYDROLASE DOMAIN-CONTAINING PROTEIN"/>
    <property type="match status" value="1"/>
</dbReference>
<evidence type="ECO:0000256" key="7">
    <source>
        <dbReference type="ARBA" id="ARBA00032162"/>
    </source>
</evidence>
<evidence type="ECO:0000256" key="3">
    <source>
        <dbReference type="ARBA" id="ARBA00007275"/>
    </source>
</evidence>
<protein>
    <recommendedName>
        <fullName evidence="5">GDP-mannose pyrophosphatase</fullName>
    </recommendedName>
    <alternativeName>
        <fullName evidence="7">GDP-mannose hydrolase</fullName>
    </alternativeName>
    <alternativeName>
        <fullName evidence="8">GDPMK</fullName>
    </alternativeName>
</protein>
<dbReference type="PROSITE" id="PS51462">
    <property type="entry name" value="NUDIX"/>
    <property type="match status" value="1"/>
</dbReference>
<dbReference type="InterPro" id="IPR000086">
    <property type="entry name" value="NUDIX_hydrolase_dom"/>
</dbReference>
<evidence type="ECO:0000259" key="11">
    <source>
        <dbReference type="PROSITE" id="PS51462"/>
    </source>
</evidence>
<proteinExistence type="inferred from homology"/>
<dbReference type="GO" id="GO:0019693">
    <property type="term" value="P:ribose phosphate metabolic process"/>
    <property type="evidence" value="ECO:0007669"/>
    <property type="project" value="TreeGrafter"/>
</dbReference>
<dbReference type="NCBIfam" id="TIGR00052">
    <property type="entry name" value="nudix-type nucleoside diphosphatase, YffH/AdpP family"/>
    <property type="match status" value="1"/>
</dbReference>
<dbReference type="InterPro" id="IPR004385">
    <property type="entry name" value="NDP_pyrophosphatase"/>
</dbReference>
<comment type="similarity">
    <text evidence="3">Belongs to the Nudix hydrolase family. NudK subfamily.</text>
</comment>
<evidence type="ECO:0000256" key="9">
    <source>
        <dbReference type="PIRSR" id="PIRSR604385-2"/>
    </source>
</evidence>
<comment type="catalytic activity">
    <reaction evidence="1">
        <text>GDP-alpha-D-mannose + H2O = alpha-D-mannose 1-phosphate + GMP + 2 H(+)</text>
        <dbReference type="Rhea" id="RHEA:27978"/>
        <dbReference type="ChEBI" id="CHEBI:15377"/>
        <dbReference type="ChEBI" id="CHEBI:15378"/>
        <dbReference type="ChEBI" id="CHEBI:57527"/>
        <dbReference type="ChEBI" id="CHEBI:58115"/>
        <dbReference type="ChEBI" id="CHEBI:58409"/>
    </reaction>
</comment>
<dbReference type="STRING" id="478744.SAMN05444359_12835"/>
<dbReference type="Pfam" id="PF00293">
    <property type="entry name" value="NUDIX"/>
    <property type="match status" value="1"/>
</dbReference>
<keyword evidence="13" id="KW-1185">Reference proteome</keyword>
<dbReference type="SUPFAM" id="SSF55811">
    <property type="entry name" value="Nudix"/>
    <property type="match status" value="1"/>
</dbReference>
<accession>A0A1H9MBX5</accession>
<dbReference type="AlphaFoldDB" id="A0A1H9MBX5"/>
<dbReference type="OrthoDB" id="1523642at2"/>
<name>A0A1H9MBX5_9BACT</name>
<dbReference type="CDD" id="cd24157">
    <property type="entry name" value="NUDIX_GDPMK"/>
    <property type="match status" value="1"/>
</dbReference>
<feature type="binding site" evidence="9">
    <location>
        <position position="154"/>
    </location>
    <ligand>
        <name>Mg(2+)</name>
        <dbReference type="ChEBI" id="CHEBI:18420"/>
        <label>1</label>
    </ligand>
</feature>
<feature type="binding site" evidence="9">
    <location>
        <position position="105"/>
    </location>
    <ligand>
        <name>Mg(2+)</name>
        <dbReference type="ChEBI" id="CHEBI:18420"/>
        <label>1</label>
    </ligand>
</feature>
<dbReference type="Proteomes" id="UP000199021">
    <property type="component" value="Unassembled WGS sequence"/>
</dbReference>
<evidence type="ECO:0000256" key="1">
    <source>
        <dbReference type="ARBA" id="ARBA00000847"/>
    </source>
</evidence>
<gene>
    <name evidence="12" type="ORF">SAMN05444359_12835</name>
</gene>
<feature type="short sequence motif" description="Nudix box" evidence="10">
    <location>
        <begin position="87"/>
        <end position="108"/>
    </location>
</feature>
<organism evidence="12 13">
    <name type="scientific">Neolewinella agarilytica</name>
    <dbReference type="NCBI Taxonomy" id="478744"/>
    <lineage>
        <taxon>Bacteria</taxon>
        <taxon>Pseudomonadati</taxon>
        <taxon>Bacteroidota</taxon>
        <taxon>Saprospiria</taxon>
        <taxon>Saprospirales</taxon>
        <taxon>Lewinellaceae</taxon>
        <taxon>Neolewinella</taxon>
    </lineage>
</organism>
<evidence type="ECO:0000256" key="2">
    <source>
        <dbReference type="ARBA" id="ARBA00001946"/>
    </source>
</evidence>
<dbReference type="EMBL" id="FOFB01000028">
    <property type="protein sequence ID" value="SER21132.1"/>
    <property type="molecule type" value="Genomic_DNA"/>
</dbReference>
<dbReference type="Gene3D" id="3.90.79.10">
    <property type="entry name" value="Nucleoside Triphosphate Pyrophosphohydrolase"/>
    <property type="match status" value="1"/>
</dbReference>
<dbReference type="GO" id="GO:0046872">
    <property type="term" value="F:metal ion binding"/>
    <property type="evidence" value="ECO:0007669"/>
    <property type="project" value="UniProtKB-KW"/>
</dbReference>
<dbReference type="GO" id="GO:0016818">
    <property type="term" value="F:hydrolase activity, acting on acid anhydrides, in phosphorus-containing anhydrides"/>
    <property type="evidence" value="ECO:0007669"/>
    <property type="project" value="InterPro"/>
</dbReference>
<evidence type="ECO:0000313" key="12">
    <source>
        <dbReference type="EMBL" id="SER21132.1"/>
    </source>
</evidence>
<keyword evidence="9" id="KW-0460">Magnesium</keyword>
<feature type="binding site" evidence="9">
    <location>
        <position position="86"/>
    </location>
    <ligand>
        <name>Mg(2+)</name>
        <dbReference type="ChEBI" id="CHEBI:18420"/>
        <label>1</label>
    </ligand>
</feature>
<sequence length="193" mass="22009">MPNSNIRNLSPTLLSDNWYTLKKYRFEYRNRHGQWVAQEREAYDRGNGAAILLYHPTKKTVILTRQFRLPAYVNGNEDGMLIEACAGLLEEDDPLECIKKESIEETGYHVENVQKVFEAYMSPGSVTEILHFFVAEYDESLKQSSGGGLAEEQEEIEILELDFSQALAMIKTGEIKDAKTIMLLYHLALEGVL</sequence>
<evidence type="ECO:0000256" key="5">
    <source>
        <dbReference type="ARBA" id="ARBA00016377"/>
    </source>
</evidence>
<feature type="domain" description="Nudix hydrolase" evidence="11">
    <location>
        <begin position="44"/>
        <end position="183"/>
    </location>
</feature>
<evidence type="ECO:0000256" key="6">
    <source>
        <dbReference type="ARBA" id="ARBA00022801"/>
    </source>
</evidence>
<dbReference type="PANTHER" id="PTHR11839">
    <property type="entry name" value="UDP/ADP-SUGAR PYROPHOSPHATASE"/>
    <property type="match status" value="1"/>
</dbReference>
<evidence type="ECO:0000256" key="8">
    <source>
        <dbReference type="ARBA" id="ARBA00032272"/>
    </source>
</evidence>